<comment type="caution">
    <text evidence="1">The sequence shown here is derived from an EMBL/GenBank/DDBJ whole genome shotgun (WGS) entry which is preliminary data.</text>
</comment>
<reference evidence="1 2" key="1">
    <citation type="submission" date="2017-08" db="EMBL/GenBank/DDBJ databases">
        <title>Mesorhizobium wenxinae sp. nov., a novel rhizobial species isolated from root nodules of chickpea (Cicer arietinum L.).</title>
        <authorList>
            <person name="Zhang J."/>
        </authorList>
    </citation>
    <scope>NUCLEOTIDE SEQUENCE [LARGE SCALE GENOMIC DNA]</scope>
    <source>
        <strain evidence="1 2">SDW018</strain>
    </source>
</reference>
<organism evidence="1 2">
    <name type="scientific">Mesorhizobium temperatum</name>
    <dbReference type="NCBI Taxonomy" id="241416"/>
    <lineage>
        <taxon>Bacteria</taxon>
        <taxon>Pseudomonadati</taxon>
        <taxon>Pseudomonadota</taxon>
        <taxon>Alphaproteobacteria</taxon>
        <taxon>Hyphomicrobiales</taxon>
        <taxon>Phyllobacteriaceae</taxon>
        <taxon>Mesorhizobium</taxon>
    </lineage>
</organism>
<protein>
    <submittedName>
        <fullName evidence="1">Uncharacterized protein</fullName>
    </submittedName>
</protein>
<dbReference type="AlphaFoldDB" id="A0A271LG19"/>
<dbReference type="Proteomes" id="UP000216442">
    <property type="component" value="Unassembled WGS sequence"/>
</dbReference>
<name>A0A271LG19_9HYPH</name>
<dbReference type="RefSeq" id="WP_095494448.1">
    <property type="nucleotide sequence ID" value="NZ_NPKJ01000060.1"/>
</dbReference>
<dbReference type="EMBL" id="NPKJ01000060">
    <property type="protein sequence ID" value="PAQ07014.1"/>
    <property type="molecule type" value="Genomic_DNA"/>
</dbReference>
<sequence length="59" mass="6172">MRFTRKEAALNQINLAIRLFHEGEFAGGATILFMASSIVPLSVSSSSINGTADSSVVSA</sequence>
<gene>
    <name evidence="1" type="ORF">CIT26_21475</name>
</gene>
<proteinExistence type="predicted"/>
<accession>A0A271LG19</accession>
<evidence type="ECO:0000313" key="2">
    <source>
        <dbReference type="Proteomes" id="UP000216442"/>
    </source>
</evidence>
<evidence type="ECO:0000313" key="1">
    <source>
        <dbReference type="EMBL" id="PAQ07014.1"/>
    </source>
</evidence>
<keyword evidence="2" id="KW-1185">Reference proteome</keyword>